<dbReference type="OMA" id="WKCFLKK"/>
<dbReference type="Ensembl" id="ENSCLAT00000020913.1">
    <property type="protein sequence ID" value="ENSCLAP00000020715.1"/>
    <property type="gene ID" value="ENSCLAG00000014194.1"/>
</dbReference>
<dbReference type="Proteomes" id="UP000694398">
    <property type="component" value="Unassembled WGS sequence"/>
</dbReference>
<protein>
    <submittedName>
        <fullName evidence="1">Uncharacterized protein</fullName>
    </submittedName>
</protein>
<keyword evidence="2" id="KW-1185">Reference proteome</keyword>
<reference evidence="1" key="2">
    <citation type="submission" date="2025-09" db="UniProtKB">
        <authorList>
            <consortium name="Ensembl"/>
        </authorList>
    </citation>
    <scope>IDENTIFICATION</scope>
</reference>
<name>A0A8C2VU85_CHILA</name>
<proteinExistence type="predicted"/>
<dbReference type="AlphaFoldDB" id="A0A8C2VU85"/>
<dbReference type="GeneTree" id="ENSGT00860000136066"/>
<accession>A0A8C2VU85</accession>
<sequence length="88" mass="9611">PQPRKQPWSWALERRRCASEKEACPAGERRRALLVGSPAPLGRRRPSPGPCAFHWKCFLKKVSMPGVGWAVGQRPGASGGGQTAAHRK</sequence>
<evidence type="ECO:0000313" key="2">
    <source>
        <dbReference type="Proteomes" id="UP000694398"/>
    </source>
</evidence>
<organism evidence="1 2">
    <name type="scientific">Chinchilla lanigera</name>
    <name type="common">Long-tailed chinchilla</name>
    <name type="synonym">Chinchilla villidera</name>
    <dbReference type="NCBI Taxonomy" id="34839"/>
    <lineage>
        <taxon>Eukaryota</taxon>
        <taxon>Metazoa</taxon>
        <taxon>Chordata</taxon>
        <taxon>Craniata</taxon>
        <taxon>Vertebrata</taxon>
        <taxon>Euteleostomi</taxon>
        <taxon>Mammalia</taxon>
        <taxon>Eutheria</taxon>
        <taxon>Euarchontoglires</taxon>
        <taxon>Glires</taxon>
        <taxon>Rodentia</taxon>
        <taxon>Hystricomorpha</taxon>
        <taxon>Chinchillidae</taxon>
        <taxon>Chinchilla</taxon>
    </lineage>
</organism>
<evidence type="ECO:0000313" key="1">
    <source>
        <dbReference type="Ensembl" id="ENSCLAP00000020715.1"/>
    </source>
</evidence>
<reference evidence="1" key="1">
    <citation type="submission" date="2025-08" db="UniProtKB">
        <authorList>
            <consortium name="Ensembl"/>
        </authorList>
    </citation>
    <scope>IDENTIFICATION</scope>
</reference>